<evidence type="ECO:0000313" key="2">
    <source>
        <dbReference type="Proteomes" id="UP000063964"/>
    </source>
</evidence>
<accession>A0A120KMP9</accession>
<dbReference type="EMBL" id="CP014230">
    <property type="protein sequence ID" value="AMD91791.1"/>
    <property type="molecule type" value="Genomic_DNA"/>
</dbReference>
<dbReference type="OrthoDB" id="5471433at2"/>
<gene>
    <name evidence="1" type="ORF">AXF15_00765</name>
</gene>
<dbReference type="AlphaFoldDB" id="A0A120KMP9"/>
<organism evidence="1 2">
    <name type="scientific">Desulfomicrobium orale DSM 12838</name>
    <dbReference type="NCBI Taxonomy" id="888061"/>
    <lineage>
        <taxon>Bacteria</taxon>
        <taxon>Pseudomonadati</taxon>
        <taxon>Thermodesulfobacteriota</taxon>
        <taxon>Desulfovibrionia</taxon>
        <taxon>Desulfovibrionales</taxon>
        <taxon>Desulfomicrobiaceae</taxon>
        <taxon>Desulfomicrobium</taxon>
    </lineage>
</organism>
<proteinExistence type="predicted"/>
<dbReference type="KEGG" id="doa:AXF15_00765"/>
<reference evidence="2" key="1">
    <citation type="submission" date="2016-02" db="EMBL/GenBank/DDBJ databases">
        <authorList>
            <person name="Holder M.E."/>
            <person name="Ajami N.J."/>
            <person name="Petrosino J.F."/>
        </authorList>
    </citation>
    <scope>NUCLEOTIDE SEQUENCE [LARGE SCALE GENOMIC DNA]</scope>
    <source>
        <strain evidence="2">DSM 12838</strain>
    </source>
</reference>
<sequence length="378" mass="40574">MKRTSGFLLGALTLAVALPCVVFGSERVTMQSPAKDAAYVSLLPGMVNNHKLKSYLGTAHTANDGIVIRQSYIKDGKIVIPPGGLYVTSRSGNWEPFAGKPLTIAGKEYVAINNISERTVIRNVTFKKNQVIPVDKNRTRGFELTSIDPLPYYLPGQGTATFKLLKATGNYYGVEFPAYAGDLITNVADSNWSKGTKEKEGITAPTAENGIGEALYASSFSGVGRSYVVVESITADEVKVLELATDNSVCLYVSPDRPQVKDVVKGDSFTIAGGVVDVLDVTADSVKIRLKDARGSVEKVLGPYNRERMKWVPLSTPACAPFWALSKGQDVAVHMNVFKDGGPIRAGKASLVAYSGVMGLRNSAAWAADPRFLSIPET</sequence>
<dbReference type="STRING" id="888061.AXF15_00765"/>
<dbReference type="RefSeq" id="WP_066601946.1">
    <property type="nucleotide sequence ID" value="NZ_CP014230.1"/>
</dbReference>
<dbReference type="Proteomes" id="UP000063964">
    <property type="component" value="Chromosome"/>
</dbReference>
<evidence type="ECO:0000313" key="1">
    <source>
        <dbReference type="EMBL" id="AMD91791.1"/>
    </source>
</evidence>
<name>A0A120KMP9_9BACT</name>
<keyword evidence="2" id="KW-1185">Reference proteome</keyword>
<protein>
    <submittedName>
        <fullName evidence="1">Uncharacterized protein</fullName>
    </submittedName>
</protein>